<dbReference type="AlphaFoldDB" id="A0AAW5L2W5"/>
<accession>A0AAW5L2W5</accession>
<protein>
    <submittedName>
        <fullName evidence="2">Uncharacterized protein</fullName>
    </submittedName>
</protein>
<dbReference type="EMBL" id="JANHEB010000079">
    <property type="protein sequence ID" value="MCQ6288566.1"/>
    <property type="molecule type" value="Genomic_DNA"/>
</dbReference>
<gene>
    <name evidence="2" type="ORF">NPM19_28690</name>
</gene>
<organism evidence="2 3">
    <name type="scientific">Bacillus cereus</name>
    <dbReference type="NCBI Taxonomy" id="1396"/>
    <lineage>
        <taxon>Bacteria</taxon>
        <taxon>Bacillati</taxon>
        <taxon>Bacillota</taxon>
        <taxon>Bacilli</taxon>
        <taxon>Bacillales</taxon>
        <taxon>Bacillaceae</taxon>
        <taxon>Bacillus</taxon>
        <taxon>Bacillus cereus group</taxon>
    </lineage>
</organism>
<feature type="region of interest" description="Disordered" evidence="1">
    <location>
        <begin position="26"/>
        <end position="48"/>
    </location>
</feature>
<dbReference type="RefSeq" id="WP_170924944.1">
    <property type="nucleotide sequence ID" value="NZ_JANHDY010000136.1"/>
</dbReference>
<evidence type="ECO:0000256" key="1">
    <source>
        <dbReference type="SAM" id="MobiDB-lite"/>
    </source>
</evidence>
<comment type="caution">
    <text evidence="2">The sequence shown here is derived from an EMBL/GenBank/DDBJ whole genome shotgun (WGS) entry which is preliminary data.</text>
</comment>
<reference evidence="2" key="1">
    <citation type="submission" date="2022-07" db="EMBL/GenBank/DDBJ databases">
        <title>Identification and characterization of Bacillus thuringiensis and other Bacillus cereus group isolates from spinach by whole genome sequencing.</title>
        <authorList>
            <person name="Zao X."/>
            <person name="Zervas A."/>
            <person name="Hendriks M."/>
            <person name="Rajkovic A."/>
            <person name="Van Overbeek L."/>
            <person name="Hendriksen N.B."/>
            <person name="Uyttendaele M."/>
        </authorList>
    </citation>
    <scope>NUCLEOTIDE SEQUENCE</scope>
    <source>
        <strain evidence="2">781001F-1</strain>
    </source>
</reference>
<evidence type="ECO:0000313" key="2">
    <source>
        <dbReference type="EMBL" id="MCQ6288566.1"/>
    </source>
</evidence>
<name>A0AAW5L2W5_BACCE</name>
<evidence type="ECO:0000313" key="3">
    <source>
        <dbReference type="Proteomes" id="UP001204643"/>
    </source>
</evidence>
<sequence>MLDGDGGIPLLERLSPREREELEKFKKEAMKEPPNFFKYMQSTEKDNK</sequence>
<dbReference type="Proteomes" id="UP001204643">
    <property type="component" value="Unassembled WGS sequence"/>
</dbReference>
<proteinExistence type="predicted"/>